<comment type="miscellaneous">
    <text evidence="5">In the reaction, the free carboxyl group of octanoic acid is attached via an amide linkage to the epsilon-amino group of a specific lysine residue of lipoyl domains of lipoate-dependent enzymes.</text>
</comment>
<keyword evidence="3 5" id="KW-0012">Acyltransferase</keyword>
<dbReference type="CDD" id="cd16444">
    <property type="entry name" value="LipB"/>
    <property type="match status" value="1"/>
</dbReference>
<name>A0ABQ3GC85_9MICC</name>
<comment type="function">
    <text evidence="4 5 6">Catalyzes the transfer of endogenously produced octanoic acid from octanoyl-acyl-carrier-protein onto the lipoyl domains of lipoate-dependent enzymes. Lipoyl-ACP can also act as a substrate although octanoyl-ACP is likely to be the physiological substrate.</text>
</comment>
<keyword evidence="2 5" id="KW-0808">Transferase</keyword>
<dbReference type="PANTHER" id="PTHR10993">
    <property type="entry name" value="OCTANOYLTRANSFERASE"/>
    <property type="match status" value="1"/>
</dbReference>
<proteinExistence type="inferred from homology"/>
<evidence type="ECO:0000313" key="8">
    <source>
        <dbReference type="EMBL" id="GHD01067.1"/>
    </source>
</evidence>
<feature type="binding site" evidence="5">
    <location>
        <begin position="161"/>
        <end position="163"/>
    </location>
    <ligand>
        <name>substrate</name>
    </ligand>
</feature>
<evidence type="ECO:0000256" key="3">
    <source>
        <dbReference type="ARBA" id="ARBA00023315"/>
    </source>
</evidence>
<keyword evidence="9" id="KW-1185">Reference proteome</keyword>
<evidence type="ECO:0000259" key="7">
    <source>
        <dbReference type="PROSITE" id="PS51733"/>
    </source>
</evidence>
<dbReference type="NCBIfam" id="TIGR00214">
    <property type="entry name" value="lipB"/>
    <property type="match status" value="1"/>
</dbReference>
<protein>
    <recommendedName>
        <fullName evidence="5 6">Octanoyltransferase</fullName>
        <ecNumber evidence="5 6">2.3.1.181</ecNumber>
    </recommendedName>
    <alternativeName>
        <fullName evidence="5">Lipoate-protein ligase B</fullName>
    </alternativeName>
    <alternativeName>
        <fullName evidence="5">Lipoyl/octanoyl transferase</fullName>
    </alternativeName>
    <alternativeName>
        <fullName evidence="5">Octanoyl-[acyl-carrier-protein]-protein N-octanoyltransferase</fullName>
    </alternativeName>
</protein>
<keyword evidence="5" id="KW-0963">Cytoplasm</keyword>
<comment type="caution">
    <text evidence="8">The sequence shown here is derived from an EMBL/GenBank/DDBJ whole genome shotgun (WGS) entry which is preliminary data.</text>
</comment>
<comment type="similarity">
    <text evidence="5 6">Belongs to the LipB family.</text>
</comment>
<evidence type="ECO:0000256" key="4">
    <source>
        <dbReference type="ARBA" id="ARBA00024732"/>
    </source>
</evidence>
<feature type="binding site" evidence="5">
    <location>
        <begin position="174"/>
        <end position="176"/>
    </location>
    <ligand>
        <name>substrate</name>
    </ligand>
</feature>
<dbReference type="InterPro" id="IPR000544">
    <property type="entry name" value="Octanoyltransferase"/>
</dbReference>
<dbReference type="Pfam" id="PF21948">
    <property type="entry name" value="LplA-B_cat"/>
    <property type="match status" value="1"/>
</dbReference>
<feature type="binding site" evidence="5">
    <location>
        <begin position="89"/>
        <end position="96"/>
    </location>
    <ligand>
        <name>substrate</name>
    </ligand>
</feature>
<organism evidence="8 9">
    <name type="scientific">Zhihengliuella salsuginis</name>
    <dbReference type="NCBI Taxonomy" id="578222"/>
    <lineage>
        <taxon>Bacteria</taxon>
        <taxon>Bacillati</taxon>
        <taxon>Actinomycetota</taxon>
        <taxon>Actinomycetes</taxon>
        <taxon>Micrococcales</taxon>
        <taxon>Micrococcaceae</taxon>
        <taxon>Zhihengliuella</taxon>
    </lineage>
</organism>
<dbReference type="EMBL" id="BMXK01000002">
    <property type="protein sequence ID" value="GHD01067.1"/>
    <property type="molecule type" value="Genomic_DNA"/>
</dbReference>
<comment type="pathway">
    <text evidence="1 5 6">Protein modification; protein lipoylation via endogenous pathway; protein N(6)-(lipoyl)lysine from octanoyl-[acyl-carrier-protein]: step 1/2.</text>
</comment>
<accession>A0ABQ3GC85</accession>
<sequence>MALSEWHRHRPPRTLSHMSLTFRRLGLDPEFVDYSECWDLQRTIHSEVLAGERSPEVLLLEHASVYTAGKRTEEIDRPHDGTPVVDVDRGGKITWHGPGQLVAYPIIPLANRGAVKDYVWRLEEVLIKVVADYGIEATRVEGRAGVWVLGTAGAQDRKIAAIGIRVLKGVTLHGFALNCSNSLAAYNRIIPCGITDASVTTISDEIGRDVKPSDIVERVQEEFERLLPAALAPESAHKAASTEPTTQGVPA</sequence>
<reference evidence="9" key="1">
    <citation type="journal article" date="2019" name="Int. J. Syst. Evol. Microbiol.">
        <title>The Global Catalogue of Microorganisms (GCM) 10K type strain sequencing project: providing services to taxonomists for standard genome sequencing and annotation.</title>
        <authorList>
            <consortium name="The Broad Institute Genomics Platform"/>
            <consortium name="The Broad Institute Genome Sequencing Center for Infectious Disease"/>
            <person name="Wu L."/>
            <person name="Ma J."/>
        </authorList>
    </citation>
    <scope>NUCLEOTIDE SEQUENCE [LARGE SCALE GENOMIC DNA]</scope>
    <source>
        <strain evidence="9">KCTC 19466</strain>
    </source>
</reference>
<dbReference type="Proteomes" id="UP000642819">
    <property type="component" value="Unassembled WGS sequence"/>
</dbReference>
<dbReference type="Gene3D" id="3.30.930.10">
    <property type="entry name" value="Bira Bifunctional Protein, Domain 2"/>
    <property type="match status" value="1"/>
</dbReference>
<evidence type="ECO:0000256" key="5">
    <source>
        <dbReference type="HAMAP-Rule" id="MF_00013"/>
    </source>
</evidence>
<dbReference type="InterPro" id="IPR020605">
    <property type="entry name" value="Octanoyltransferase_CS"/>
</dbReference>
<evidence type="ECO:0000256" key="6">
    <source>
        <dbReference type="PIRNR" id="PIRNR016262"/>
    </source>
</evidence>
<feature type="site" description="Lowers pKa of active site Cys" evidence="5">
    <location>
        <position position="158"/>
    </location>
</feature>
<evidence type="ECO:0000256" key="2">
    <source>
        <dbReference type="ARBA" id="ARBA00022679"/>
    </source>
</evidence>
<feature type="active site" description="Acyl-thioester intermediate" evidence="5">
    <location>
        <position position="192"/>
    </location>
</feature>
<dbReference type="EC" id="2.3.1.181" evidence="5 6"/>
<evidence type="ECO:0000313" key="9">
    <source>
        <dbReference type="Proteomes" id="UP000642819"/>
    </source>
</evidence>
<evidence type="ECO:0000256" key="1">
    <source>
        <dbReference type="ARBA" id="ARBA00004821"/>
    </source>
</evidence>
<dbReference type="InterPro" id="IPR045864">
    <property type="entry name" value="aa-tRNA-synth_II/BPL/LPL"/>
</dbReference>
<dbReference type="PIRSF" id="PIRSF016262">
    <property type="entry name" value="LPLase"/>
    <property type="match status" value="1"/>
</dbReference>
<gene>
    <name evidence="5 8" type="primary">lipB</name>
    <name evidence="8" type="ORF">GCM10008096_04780</name>
</gene>
<dbReference type="PANTHER" id="PTHR10993:SF7">
    <property type="entry name" value="LIPOYLTRANSFERASE 2, MITOCHONDRIAL-RELATED"/>
    <property type="match status" value="1"/>
</dbReference>
<dbReference type="SUPFAM" id="SSF55681">
    <property type="entry name" value="Class II aaRS and biotin synthetases"/>
    <property type="match status" value="1"/>
</dbReference>
<dbReference type="InterPro" id="IPR004143">
    <property type="entry name" value="BPL_LPL_catalytic"/>
</dbReference>
<dbReference type="PROSITE" id="PS51733">
    <property type="entry name" value="BPL_LPL_CATALYTIC"/>
    <property type="match status" value="1"/>
</dbReference>
<dbReference type="NCBIfam" id="NF010925">
    <property type="entry name" value="PRK14345.1"/>
    <property type="match status" value="1"/>
</dbReference>
<dbReference type="PROSITE" id="PS01313">
    <property type="entry name" value="LIPB"/>
    <property type="match status" value="1"/>
</dbReference>
<dbReference type="HAMAP" id="MF_00013">
    <property type="entry name" value="LipB"/>
    <property type="match status" value="1"/>
</dbReference>
<feature type="domain" description="BPL/LPL catalytic" evidence="7">
    <location>
        <begin position="51"/>
        <end position="231"/>
    </location>
</feature>
<comment type="catalytic activity">
    <reaction evidence="5 6">
        <text>octanoyl-[ACP] + L-lysyl-[protein] = N(6)-octanoyl-L-lysyl-[protein] + holo-[ACP] + H(+)</text>
        <dbReference type="Rhea" id="RHEA:17665"/>
        <dbReference type="Rhea" id="RHEA-COMP:9636"/>
        <dbReference type="Rhea" id="RHEA-COMP:9685"/>
        <dbReference type="Rhea" id="RHEA-COMP:9752"/>
        <dbReference type="Rhea" id="RHEA-COMP:9928"/>
        <dbReference type="ChEBI" id="CHEBI:15378"/>
        <dbReference type="ChEBI" id="CHEBI:29969"/>
        <dbReference type="ChEBI" id="CHEBI:64479"/>
        <dbReference type="ChEBI" id="CHEBI:78463"/>
        <dbReference type="ChEBI" id="CHEBI:78809"/>
        <dbReference type="EC" id="2.3.1.181"/>
    </reaction>
</comment>
<comment type="subcellular location">
    <subcellularLocation>
        <location evidence="5">Cytoplasm</location>
    </subcellularLocation>
</comment>